<dbReference type="EMBL" id="JARIHO010000072">
    <property type="protein sequence ID" value="KAJ7312444.1"/>
    <property type="molecule type" value="Genomic_DNA"/>
</dbReference>
<comment type="caution">
    <text evidence="1">The sequence shown here is derived from an EMBL/GenBank/DDBJ whole genome shotgun (WGS) entry which is preliminary data.</text>
</comment>
<organism evidence="1 2">
    <name type="scientific">Mycena albidolilacea</name>
    <dbReference type="NCBI Taxonomy" id="1033008"/>
    <lineage>
        <taxon>Eukaryota</taxon>
        <taxon>Fungi</taxon>
        <taxon>Dikarya</taxon>
        <taxon>Basidiomycota</taxon>
        <taxon>Agaricomycotina</taxon>
        <taxon>Agaricomycetes</taxon>
        <taxon>Agaricomycetidae</taxon>
        <taxon>Agaricales</taxon>
        <taxon>Marasmiineae</taxon>
        <taxon>Mycenaceae</taxon>
        <taxon>Mycena</taxon>
    </lineage>
</organism>
<sequence>MASFPFTACLESVSLLGVELAMTHSSHWEELNVGLTAEMWSTVEDQIGVHSIDCFQTASSLVDIGIFSEYHFVPVLLSVYQLTHYNIDCLWEEHIRALKQTPNIIEARISIAFDKEAWSDSLETVDLLHLRCLYISPVGALKYFKVPSLEELAPDISGEDTYPPTFPLSPRPVLIFHPTALPLVPYSPYGHQILTMLPLPHQTVHSPRQWQPKGRDQHLDLGLTLPNYPEGLMPAPQLHPYPLDVTMKWCGKCSFGCEITAITQIIG</sequence>
<reference evidence="1" key="1">
    <citation type="submission" date="2023-03" db="EMBL/GenBank/DDBJ databases">
        <title>Massive genome expansion in bonnet fungi (Mycena s.s.) driven by repeated elements and novel gene families across ecological guilds.</title>
        <authorList>
            <consortium name="Lawrence Berkeley National Laboratory"/>
            <person name="Harder C.B."/>
            <person name="Miyauchi S."/>
            <person name="Viragh M."/>
            <person name="Kuo A."/>
            <person name="Thoen E."/>
            <person name="Andreopoulos B."/>
            <person name="Lu D."/>
            <person name="Skrede I."/>
            <person name="Drula E."/>
            <person name="Henrissat B."/>
            <person name="Morin E."/>
            <person name="Kohler A."/>
            <person name="Barry K."/>
            <person name="LaButti K."/>
            <person name="Morin E."/>
            <person name="Salamov A."/>
            <person name="Lipzen A."/>
            <person name="Mereny Z."/>
            <person name="Hegedus B."/>
            <person name="Baldrian P."/>
            <person name="Stursova M."/>
            <person name="Weitz H."/>
            <person name="Taylor A."/>
            <person name="Grigoriev I.V."/>
            <person name="Nagy L.G."/>
            <person name="Martin F."/>
            <person name="Kauserud H."/>
        </authorList>
    </citation>
    <scope>NUCLEOTIDE SEQUENCE</scope>
    <source>
        <strain evidence="1">CBHHK002</strain>
    </source>
</reference>
<protein>
    <submittedName>
        <fullName evidence="1">Uncharacterized protein</fullName>
    </submittedName>
</protein>
<dbReference type="Proteomes" id="UP001218218">
    <property type="component" value="Unassembled WGS sequence"/>
</dbReference>
<evidence type="ECO:0000313" key="2">
    <source>
        <dbReference type="Proteomes" id="UP001218218"/>
    </source>
</evidence>
<keyword evidence="2" id="KW-1185">Reference proteome</keyword>
<accession>A0AAD6Z9H1</accession>
<gene>
    <name evidence="1" type="ORF">DFH08DRAFT_822181</name>
</gene>
<name>A0AAD6Z9H1_9AGAR</name>
<proteinExistence type="predicted"/>
<dbReference type="AlphaFoldDB" id="A0AAD6Z9H1"/>
<evidence type="ECO:0000313" key="1">
    <source>
        <dbReference type="EMBL" id="KAJ7312444.1"/>
    </source>
</evidence>